<proteinExistence type="predicted"/>
<dbReference type="GO" id="GO:0004792">
    <property type="term" value="F:thiosulfate-cyanide sulfurtransferase activity"/>
    <property type="evidence" value="ECO:0007669"/>
    <property type="project" value="TreeGrafter"/>
</dbReference>
<comment type="caution">
    <text evidence="4">The sequence shown here is derived from an EMBL/GenBank/DDBJ whole genome shotgun (WGS) entry which is preliminary data.</text>
</comment>
<evidence type="ECO:0000313" key="4">
    <source>
        <dbReference type="EMBL" id="GFN97095.1"/>
    </source>
</evidence>
<reference evidence="4 5" key="1">
    <citation type="journal article" date="2021" name="Elife">
        <title>Chloroplast acquisition without the gene transfer in kleptoplastic sea slugs, Plakobranchus ocellatus.</title>
        <authorList>
            <person name="Maeda T."/>
            <person name="Takahashi S."/>
            <person name="Yoshida T."/>
            <person name="Shimamura S."/>
            <person name="Takaki Y."/>
            <person name="Nagai Y."/>
            <person name="Toyoda A."/>
            <person name="Suzuki Y."/>
            <person name="Arimoto A."/>
            <person name="Ishii H."/>
            <person name="Satoh N."/>
            <person name="Nishiyama T."/>
            <person name="Hasebe M."/>
            <person name="Maruyama T."/>
            <person name="Minagawa J."/>
            <person name="Obokata J."/>
            <person name="Shigenobu S."/>
        </authorList>
    </citation>
    <scope>NUCLEOTIDE SEQUENCE [LARGE SCALE GENOMIC DNA]</scope>
</reference>
<keyword evidence="2" id="KW-0677">Repeat</keyword>
<evidence type="ECO:0000313" key="5">
    <source>
        <dbReference type="Proteomes" id="UP000735302"/>
    </source>
</evidence>
<evidence type="ECO:0000256" key="1">
    <source>
        <dbReference type="ARBA" id="ARBA00022679"/>
    </source>
</evidence>
<dbReference type="AlphaFoldDB" id="A0AAV3ZMA3"/>
<accession>A0AAV3ZMA3</accession>
<dbReference type="InterPro" id="IPR045078">
    <property type="entry name" value="TST/MPST-like"/>
</dbReference>
<dbReference type="Pfam" id="PF00581">
    <property type="entry name" value="Rhodanese"/>
    <property type="match status" value="2"/>
</dbReference>
<evidence type="ECO:0000259" key="3">
    <source>
        <dbReference type="PROSITE" id="PS50206"/>
    </source>
</evidence>
<dbReference type="CDD" id="cd01449">
    <property type="entry name" value="TST_Repeat_2"/>
    <property type="match status" value="1"/>
</dbReference>
<dbReference type="EMBL" id="BLXT01002730">
    <property type="protein sequence ID" value="GFN97095.1"/>
    <property type="molecule type" value="Genomic_DNA"/>
</dbReference>
<dbReference type="CDD" id="cd01448">
    <property type="entry name" value="TST_Repeat_1"/>
    <property type="match status" value="1"/>
</dbReference>
<dbReference type="SUPFAM" id="SSF52821">
    <property type="entry name" value="Rhodanese/Cell cycle control phosphatase"/>
    <property type="match status" value="2"/>
</dbReference>
<keyword evidence="5" id="KW-1185">Reference proteome</keyword>
<gene>
    <name evidence="4" type="ORF">PoB_002360100</name>
</gene>
<dbReference type="PANTHER" id="PTHR11364">
    <property type="entry name" value="THIOSULFATE SULFERTANSFERASE"/>
    <property type="match status" value="1"/>
</dbReference>
<dbReference type="GO" id="GO:0005739">
    <property type="term" value="C:mitochondrion"/>
    <property type="evidence" value="ECO:0007669"/>
    <property type="project" value="TreeGrafter"/>
</dbReference>
<protein>
    <submittedName>
        <fullName evidence="4">Sulfurtransferase</fullName>
    </submittedName>
</protein>
<dbReference type="SMART" id="SM00450">
    <property type="entry name" value="RHOD"/>
    <property type="match status" value="2"/>
</dbReference>
<dbReference type="PROSITE" id="PS50206">
    <property type="entry name" value="RHODANESE_3"/>
    <property type="match status" value="2"/>
</dbReference>
<evidence type="ECO:0000256" key="2">
    <source>
        <dbReference type="ARBA" id="ARBA00022737"/>
    </source>
</evidence>
<organism evidence="4 5">
    <name type="scientific">Plakobranchus ocellatus</name>
    <dbReference type="NCBI Taxonomy" id="259542"/>
    <lineage>
        <taxon>Eukaryota</taxon>
        <taxon>Metazoa</taxon>
        <taxon>Spiralia</taxon>
        <taxon>Lophotrochozoa</taxon>
        <taxon>Mollusca</taxon>
        <taxon>Gastropoda</taxon>
        <taxon>Heterobranchia</taxon>
        <taxon>Euthyneura</taxon>
        <taxon>Panpulmonata</taxon>
        <taxon>Sacoglossa</taxon>
        <taxon>Placobranchoidea</taxon>
        <taxon>Plakobranchidae</taxon>
        <taxon>Plakobranchus</taxon>
    </lineage>
</organism>
<feature type="domain" description="Rhodanese" evidence="3">
    <location>
        <begin position="34"/>
        <end position="154"/>
    </location>
</feature>
<name>A0AAV3ZMA3_9GAST</name>
<dbReference type="PANTHER" id="PTHR11364:SF27">
    <property type="entry name" value="SULFURTRANSFERASE"/>
    <property type="match status" value="1"/>
</dbReference>
<dbReference type="InterPro" id="IPR036873">
    <property type="entry name" value="Rhodanese-like_dom_sf"/>
</dbReference>
<sequence length="294" mass="32769">MTEMSANIPKVSALVTSAWLKQQIQSAAQNFKSASKSLRILDSSWVSSSEVDCCKEFYQQGHIPTAIFFDLRTVCPAQHNAHIKYPIPDSNFFKEYVQGLGISNDTHIIVYDRLNTYRPSFRIWFLFRLFGHNQVSVLDGGLKQWIKDGNDVTTETSEVEPGVFNAQFQPHLIRDHMSMVKNIDTGVEQVIDARKAQTYLDGHIPGSKNIAYPSIFNEDGTFRTPSELRQLFVQAGVDLDSPIVASCGGGMTACILIAAAHVLGKEDVPLHNGSFREWSALTTPNMISHSEFQG</sequence>
<dbReference type="Proteomes" id="UP000735302">
    <property type="component" value="Unassembled WGS sequence"/>
</dbReference>
<dbReference type="Gene3D" id="3.40.250.10">
    <property type="entry name" value="Rhodanese-like domain"/>
    <property type="match status" value="2"/>
</dbReference>
<dbReference type="InterPro" id="IPR001763">
    <property type="entry name" value="Rhodanese-like_dom"/>
</dbReference>
<feature type="domain" description="Rhodanese" evidence="3">
    <location>
        <begin position="184"/>
        <end position="287"/>
    </location>
</feature>
<keyword evidence="1" id="KW-0808">Transferase</keyword>